<dbReference type="InterPro" id="IPR019786">
    <property type="entry name" value="Zinc_finger_PHD-type_CS"/>
</dbReference>
<reference evidence="8" key="2">
    <citation type="submission" date="2020-11" db="EMBL/GenBank/DDBJ databases">
        <authorList>
            <person name="McCartney M.A."/>
            <person name="Auch B."/>
            <person name="Kono T."/>
            <person name="Mallez S."/>
            <person name="Becker A."/>
            <person name="Gohl D.M."/>
            <person name="Silverstein K.A.T."/>
            <person name="Koren S."/>
            <person name="Bechman K.B."/>
            <person name="Herman A."/>
            <person name="Abrahante J.E."/>
            <person name="Garbe J."/>
        </authorList>
    </citation>
    <scope>NUCLEOTIDE SEQUENCE</scope>
    <source>
        <strain evidence="8">Duluth1</strain>
        <tissue evidence="8">Whole animal</tissue>
    </source>
</reference>
<dbReference type="InterPro" id="IPR055197">
    <property type="entry name" value="PHDvar_NSD"/>
</dbReference>
<sequence>MDAVLTGQHFRDLMGIRKVREENIRKKQEAKRLKELAKSQSKKQTLLSSSSDSDRDVAFADSDDDDLMEEKQCPGCGTEDGDQNEWVTCTKCPRNWHITCTGDAILFELPFEQIPNYPFICESCM</sequence>
<keyword evidence="3 5" id="KW-0863">Zinc-finger</keyword>
<dbReference type="SMART" id="SM00249">
    <property type="entry name" value="PHD"/>
    <property type="match status" value="1"/>
</dbReference>
<dbReference type="EMBL" id="JAIWYP010000013">
    <property type="protein sequence ID" value="KAH3719492.1"/>
    <property type="molecule type" value="Genomic_DNA"/>
</dbReference>
<comment type="caution">
    <text evidence="8">The sequence shown here is derived from an EMBL/GenBank/DDBJ whole genome shotgun (WGS) entry which is preliminary data.</text>
</comment>
<evidence type="ECO:0000256" key="5">
    <source>
        <dbReference type="PROSITE-ProRule" id="PRU00146"/>
    </source>
</evidence>
<dbReference type="Pfam" id="PF23004">
    <property type="entry name" value="PHDvar_NSD"/>
    <property type="match status" value="1"/>
</dbReference>
<keyword evidence="1" id="KW-0479">Metal-binding</keyword>
<dbReference type="AlphaFoldDB" id="A0A9D4HI20"/>
<dbReference type="InterPro" id="IPR001965">
    <property type="entry name" value="Znf_PHD"/>
</dbReference>
<feature type="compositionally biased region" description="Low complexity" evidence="6">
    <location>
        <begin position="38"/>
        <end position="51"/>
    </location>
</feature>
<dbReference type="Gene3D" id="3.30.40.10">
    <property type="entry name" value="Zinc/RING finger domain, C3HC4 (zinc finger)"/>
    <property type="match status" value="1"/>
</dbReference>
<evidence type="ECO:0000256" key="3">
    <source>
        <dbReference type="ARBA" id="ARBA00022771"/>
    </source>
</evidence>
<evidence type="ECO:0000259" key="7">
    <source>
        <dbReference type="PROSITE" id="PS50016"/>
    </source>
</evidence>
<evidence type="ECO:0000256" key="4">
    <source>
        <dbReference type="ARBA" id="ARBA00022833"/>
    </source>
</evidence>
<keyword evidence="9" id="KW-1185">Reference proteome</keyword>
<dbReference type="Proteomes" id="UP000828390">
    <property type="component" value="Unassembled WGS sequence"/>
</dbReference>
<keyword evidence="4" id="KW-0862">Zinc</keyword>
<dbReference type="InterPro" id="IPR019787">
    <property type="entry name" value="Znf_PHD-finger"/>
</dbReference>
<dbReference type="GO" id="GO:0008270">
    <property type="term" value="F:zinc ion binding"/>
    <property type="evidence" value="ECO:0007669"/>
    <property type="project" value="UniProtKB-KW"/>
</dbReference>
<dbReference type="InterPro" id="IPR011011">
    <property type="entry name" value="Znf_FYVE_PHD"/>
</dbReference>
<organism evidence="8 9">
    <name type="scientific">Dreissena polymorpha</name>
    <name type="common">Zebra mussel</name>
    <name type="synonym">Mytilus polymorpha</name>
    <dbReference type="NCBI Taxonomy" id="45954"/>
    <lineage>
        <taxon>Eukaryota</taxon>
        <taxon>Metazoa</taxon>
        <taxon>Spiralia</taxon>
        <taxon>Lophotrochozoa</taxon>
        <taxon>Mollusca</taxon>
        <taxon>Bivalvia</taxon>
        <taxon>Autobranchia</taxon>
        <taxon>Heteroconchia</taxon>
        <taxon>Euheterodonta</taxon>
        <taxon>Imparidentia</taxon>
        <taxon>Neoheterodontei</taxon>
        <taxon>Myida</taxon>
        <taxon>Dreissenoidea</taxon>
        <taxon>Dreissenidae</taxon>
        <taxon>Dreissena</taxon>
    </lineage>
</organism>
<keyword evidence="2" id="KW-0677">Repeat</keyword>
<gene>
    <name evidence="8" type="ORF">DPMN_062329</name>
</gene>
<dbReference type="SUPFAM" id="SSF57903">
    <property type="entry name" value="FYVE/PHD zinc finger"/>
    <property type="match status" value="1"/>
</dbReference>
<evidence type="ECO:0000256" key="1">
    <source>
        <dbReference type="ARBA" id="ARBA00022723"/>
    </source>
</evidence>
<protein>
    <recommendedName>
        <fullName evidence="7">PHD-type domain-containing protein</fullName>
    </recommendedName>
</protein>
<accession>A0A9D4HI20</accession>
<evidence type="ECO:0000313" key="8">
    <source>
        <dbReference type="EMBL" id="KAH3719492.1"/>
    </source>
</evidence>
<evidence type="ECO:0000313" key="9">
    <source>
        <dbReference type="Proteomes" id="UP000828390"/>
    </source>
</evidence>
<dbReference type="CDD" id="cd15489">
    <property type="entry name" value="PHD_SF"/>
    <property type="match status" value="1"/>
</dbReference>
<dbReference type="GO" id="GO:0006338">
    <property type="term" value="P:chromatin remodeling"/>
    <property type="evidence" value="ECO:0007669"/>
    <property type="project" value="UniProtKB-ARBA"/>
</dbReference>
<name>A0A9D4HI20_DREPO</name>
<evidence type="ECO:0000256" key="2">
    <source>
        <dbReference type="ARBA" id="ARBA00022737"/>
    </source>
</evidence>
<dbReference type="PROSITE" id="PS50016">
    <property type="entry name" value="ZF_PHD_2"/>
    <property type="match status" value="1"/>
</dbReference>
<reference evidence="8" key="1">
    <citation type="journal article" date="2019" name="bioRxiv">
        <title>The Genome of the Zebra Mussel, Dreissena polymorpha: A Resource for Invasive Species Research.</title>
        <authorList>
            <person name="McCartney M.A."/>
            <person name="Auch B."/>
            <person name="Kono T."/>
            <person name="Mallez S."/>
            <person name="Zhang Y."/>
            <person name="Obille A."/>
            <person name="Becker A."/>
            <person name="Abrahante J.E."/>
            <person name="Garbe J."/>
            <person name="Badalamenti J.P."/>
            <person name="Herman A."/>
            <person name="Mangelson H."/>
            <person name="Liachko I."/>
            <person name="Sullivan S."/>
            <person name="Sone E.D."/>
            <person name="Koren S."/>
            <person name="Silverstein K.A.T."/>
            <person name="Beckman K.B."/>
            <person name="Gohl D.M."/>
        </authorList>
    </citation>
    <scope>NUCLEOTIDE SEQUENCE</scope>
    <source>
        <strain evidence="8">Duluth1</strain>
        <tissue evidence="8">Whole animal</tissue>
    </source>
</reference>
<feature type="domain" description="PHD-type" evidence="7">
    <location>
        <begin position="70"/>
        <end position="125"/>
    </location>
</feature>
<feature type="region of interest" description="Disordered" evidence="6">
    <location>
        <begin position="30"/>
        <end position="81"/>
    </location>
</feature>
<dbReference type="InterPro" id="IPR013083">
    <property type="entry name" value="Znf_RING/FYVE/PHD"/>
</dbReference>
<evidence type="ECO:0000256" key="6">
    <source>
        <dbReference type="SAM" id="MobiDB-lite"/>
    </source>
</evidence>
<dbReference type="PROSITE" id="PS01359">
    <property type="entry name" value="ZF_PHD_1"/>
    <property type="match status" value="1"/>
</dbReference>
<proteinExistence type="predicted"/>